<feature type="active site" description="Nucleophile" evidence="9">
    <location>
        <position position="126"/>
    </location>
</feature>
<dbReference type="PROSITE" id="PS51762">
    <property type="entry name" value="GH16_2"/>
    <property type="match status" value="1"/>
</dbReference>
<gene>
    <name evidence="12" type="ORF">CJ030_MR7G007738</name>
</gene>
<organism evidence="12 13">
    <name type="scientific">Morella rubra</name>
    <name type="common">Chinese bayberry</name>
    <dbReference type="NCBI Taxonomy" id="262757"/>
    <lineage>
        <taxon>Eukaryota</taxon>
        <taxon>Viridiplantae</taxon>
        <taxon>Streptophyta</taxon>
        <taxon>Embryophyta</taxon>
        <taxon>Tracheophyta</taxon>
        <taxon>Spermatophyta</taxon>
        <taxon>Magnoliopsida</taxon>
        <taxon>eudicotyledons</taxon>
        <taxon>Gunneridae</taxon>
        <taxon>Pentapetalae</taxon>
        <taxon>rosids</taxon>
        <taxon>fabids</taxon>
        <taxon>Fagales</taxon>
        <taxon>Myricaceae</taxon>
        <taxon>Morella</taxon>
    </lineage>
</organism>
<feature type="signal peptide" evidence="10">
    <location>
        <begin position="1"/>
        <end position="24"/>
    </location>
</feature>
<protein>
    <recommendedName>
        <fullName evidence="10">Xyloglucan endotransglucosylase/hydrolase</fullName>
        <ecNumber evidence="10">2.4.1.207</ecNumber>
    </recommendedName>
</protein>
<keyword evidence="8 10" id="KW-0326">Glycosidase</keyword>
<feature type="chain" id="PRO_5025706884" description="Xyloglucan endotransglucosylase/hydrolase" evidence="10">
    <location>
        <begin position="25"/>
        <end position="314"/>
    </location>
</feature>
<evidence type="ECO:0000256" key="8">
    <source>
        <dbReference type="ARBA" id="ARBA00023295"/>
    </source>
</evidence>
<dbReference type="Proteomes" id="UP000516437">
    <property type="component" value="Chromosome 7"/>
</dbReference>
<evidence type="ECO:0000313" key="12">
    <source>
        <dbReference type="EMBL" id="KAB1208612.1"/>
    </source>
</evidence>
<dbReference type="AlphaFoldDB" id="A0A6A1V6Y6"/>
<dbReference type="Pfam" id="PF00722">
    <property type="entry name" value="Glyco_hydro_16"/>
    <property type="match status" value="1"/>
</dbReference>
<evidence type="ECO:0000256" key="10">
    <source>
        <dbReference type="RuleBase" id="RU361120"/>
    </source>
</evidence>
<dbReference type="InterPro" id="IPR000757">
    <property type="entry name" value="Beta-glucanase-like"/>
</dbReference>
<dbReference type="OrthoDB" id="4781at2759"/>
<keyword evidence="6 10" id="KW-0378">Hydrolase</keyword>
<evidence type="ECO:0000256" key="9">
    <source>
        <dbReference type="PIRSR" id="PIRSR005604-1"/>
    </source>
</evidence>
<sequence>MHNYQEMVVLIGLLMLRMVQISVASVVSTGDFNKDFFVMWSPSHVNTSADGRARSLKLDQESGSGFSSNEMFLFGQIDMQIKLVPRHSAGTVVAYYSLICSSRGLPRNKFFANVLQLTSDQPNRDEIDFEFLGNVLGKRYILQTNVFADGFGNREERINLWFDPTTDFHTYSILWNLHQIVFMVDWVPIRVYRNHADKRVGFPRWQPMGVKISIWNGDSWATRGGRDKIDWSKSPFIASFRNYKMDACVWKGNARFCRADSSTNWWNMARFSTLTSTQRRLFKWVRKYHIIYDYCQDKERFHNNLPKECSLPKY</sequence>
<dbReference type="PANTHER" id="PTHR31062">
    <property type="entry name" value="XYLOGLUCAN ENDOTRANSGLUCOSYLASE/HYDROLASE PROTEIN 8-RELATED"/>
    <property type="match status" value="1"/>
</dbReference>
<keyword evidence="1 10" id="KW-0134">Cell wall</keyword>
<dbReference type="InterPro" id="IPR016455">
    <property type="entry name" value="XTH"/>
</dbReference>
<dbReference type="EC" id="2.4.1.207" evidence="10"/>
<evidence type="ECO:0000256" key="4">
    <source>
        <dbReference type="ARBA" id="ARBA00022679"/>
    </source>
</evidence>
<dbReference type="GO" id="GO:0016762">
    <property type="term" value="F:xyloglucan:xyloglucosyl transferase activity"/>
    <property type="evidence" value="ECO:0007669"/>
    <property type="project" value="UniProtKB-EC"/>
</dbReference>
<dbReference type="CDD" id="cd02176">
    <property type="entry name" value="GH16_XET"/>
    <property type="match status" value="1"/>
</dbReference>
<reference evidence="12 13" key="1">
    <citation type="journal article" date="2019" name="Plant Biotechnol. J.">
        <title>The red bayberry genome and genetic basis of sex determination.</title>
        <authorList>
            <person name="Jia H.M."/>
            <person name="Jia H.J."/>
            <person name="Cai Q.L."/>
            <person name="Wang Y."/>
            <person name="Zhao H.B."/>
            <person name="Yang W.F."/>
            <person name="Wang G.Y."/>
            <person name="Li Y.H."/>
            <person name="Zhan D.L."/>
            <person name="Shen Y.T."/>
            <person name="Niu Q.F."/>
            <person name="Chang L."/>
            <person name="Qiu J."/>
            <person name="Zhao L."/>
            <person name="Xie H.B."/>
            <person name="Fu W.Y."/>
            <person name="Jin J."/>
            <person name="Li X.W."/>
            <person name="Jiao Y."/>
            <person name="Zhou C.C."/>
            <person name="Tu T."/>
            <person name="Chai C.Y."/>
            <person name="Gao J.L."/>
            <person name="Fan L.J."/>
            <person name="van de Weg E."/>
            <person name="Wang J.Y."/>
            <person name="Gao Z.S."/>
        </authorList>
    </citation>
    <scope>NUCLEOTIDE SEQUENCE [LARGE SCALE GENOMIC DNA]</scope>
    <source>
        <tissue evidence="12">Leaves</tissue>
    </source>
</reference>
<evidence type="ECO:0000256" key="1">
    <source>
        <dbReference type="ARBA" id="ARBA00022512"/>
    </source>
</evidence>
<dbReference type="FunFam" id="2.60.120.200:FF:000025">
    <property type="entry name" value="Xyloglucan endotransglucosylase/hydrolase"/>
    <property type="match status" value="1"/>
</dbReference>
<evidence type="ECO:0000256" key="6">
    <source>
        <dbReference type="ARBA" id="ARBA00022801"/>
    </source>
</evidence>
<dbReference type="GO" id="GO:0042546">
    <property type="term" value="P:cell wall biogenesis"/>
    <property type="evidence" value="ECO:0007669"/>
    <property type="project" value="InterPro"/>
</dbReference>
<keyword evidence="13" id="KW-1185">Reference proteome</keyword>
<evidence type="ECO:0000256" key="5">
    <source>
        <dbReference type="ARBA" id="ARBA00022729"/>
    </source>
</evidence>
<dbReference type="InterPro" id="IPR044791">
    <property type="entry name" value="Beta-glucanase/XTH"/>
</dbReference>
<dbReference type="PIRSF" id="PIRSF005604">
    <property type="entry name" value="XET"/>
    <property type="match status" value="1"/>
</dbReference>
<comment type="function">
    <text evidence="10">Catalyzes xyloglucan endohydrolysis (XEH) and/or endotransglycosylation (XET). Cleaves and religates xyloglucan polymers, an essential constituent of the primary cell wall, and thereby participates in cell wall construction of growing tissues.</text>
</comment>
<evidence type="ECO:0000256" key="2">
    <source>
        <dbReference type="ARBA" id="ARBA00022523"/>
    </source>
</evidence>
<comment type="subcellular location">
    <subcellularLocation>
        <location evidence="10">Secreted</location>
        <location evidence="10">Cell wall</location>
    </subcellularLocation>
    <subcellularLocation>
        <location evidence="10">Secreted</location>
        <location evidence="10">Extracellular space</location>
        <location evidence="10">Apoplast</location>
    </subcellularLocation>
</comment>
<dbReference type="GO" id="GO:0071555">
    <property type="term" value="P:cell wall organization"/>
    <property type="evidence" value="ECO:0007669"/>
    <property type="project" value="UniProtKB-KW"/>
</dbReference>
<feature type="active site" description="Proton donor" evidence="9">
    <location>
        <position position="130"/>
    </location>
</feature>
<keyword evidence="2 10" id="KW-0052">Apoplast</keyword>
<keyword evidence="7" id="KW-1015">Disulfide bond</keyword>
<evidence type="ECO:0000256" key="7">
    <source>
        <dbReference type="ARBA" id="ARBA00023157"/>
    </source>
</evidence>
<dbReference type="GO" id="GO:0048046">
    <property type="term" value="C:apoplast"/>
    <property type="evidence" value="ECO:0007669"/>
    <property type="project" value="UniProtKB-SubCell"/>
</dbReference>
<keyword evidence="10" id="KW-0961">Cell wall biogenesis/degradation</keyword>
<comment type="PTM">
    <text evidence="10">Contains at least one intrachain disulfide bond essential for its enzymatic activity.</text>
</comment>
<evidence type="ECO:0000259" key="11">
    <source>
        <dbReference type="PROSITE" id="PS51762"/>
    </source>
</evidence>
<comment type="similarity">
    <text evidence="10">Belongs to the glycosyl hydrolase 16 family.</text>
</comment>
<keyword evidence="3 10" id="KW-0964">Secreted</keyword>
<evidence type="ECO:0000313" key="13">
    <source>
        <dbReference type="Proteomes" id="UP000516437"/>
    </source>
</evidence>
<dbReference type="InterPro" id="IPR013320">
    <property type="entry name" value="ConA-like_dom_sf"/>
</dbReference>
<dbReference type="EMBL" id="RXIC02000025">
    <property type="protein sequence ID" value="KAB1208612.1"/>
    <property type="molecule type" value="Genomic_DNA"/>
</dbReference>
<proteinExistence type="inferred from homology"/>
<feature type="domain" description="GH16" evidence="11">
    <location>
        <begin position="20"/>
        <end position="240"/>
    </location>
</feature>
<dbReference type="Pfam" id="PF06955">
    <property type="entry name" value="XET_C"/>
    <property type="match status" value="1"/>
</dbReference>
<keyword evidence="4 10" id="KW-0808">Transferase</keyword>
<name>A0A6A1V6Y6_9ROSI</name>
<keyword evidence="5 10" id="KW-0732">Signal</keyword>
<dbReference type="InterPro" id="IPR010713">
    <property type="entry name" value="XET_C"/>
</dbReference>
<evidence type="ECO:0000256" key="3">
    <source>
        <dbReference type="ARBA" id="ARBA00022525"/>
    </source>
</evidence>
<accession>A0A6A1V6Y6</accession>
<dbReference type="SUPFAM" id="SSF49899">
    <property type="entry name" value="Concanavalin A-like lectins/glucanases"/>
    <property type="match status" value="1"/>
</dbReference>
<dbReference type="GO" id="GO:0010411">
    <property type="term" value="P:xyloglucan metabolic process"/>
    <property type="evidence" value="ECO:0007669"/>
    <property type="project" value="InterPro"/>
</dbReference>
<dbReference type="Gene3D" id="2.60.120.200">
    <property type="match status" value="1"/>
</dbReference>
<dbReference type="GO" id="GO:0004553">
    <property type="term" value="F:hydrolase activity, hydrolyzing O-glycosyl compounds"/>
    <property type="evidence" value="ECO:0007669"/>
    <property type="project" value="InterPro"/>
</dbReference>
<comment type="caution">
    <text evidence="12">The sequence shown here is derived from an EMBL/GenBank/DDBJ whole genome shotgun (WGS) entry which is preliminary data.</text>
</comment>